<dbReference type="EMBL" id="CP017603">
    <property type="protein sequence ID" value="AOY76467.1"/>
    <property type="molecule type" value="Genomic_DNA"/>
</dbReference>
<proteinExistence type="predicted"/>
<protein>
    <submittedName>
        <fullName evidence="1">Uncharacterized protein</fullName>
    </submittedName>
</protein>
<evidence type="ECO:0000313" key="1">
    <source>
        <dbReference type="EMBL" id="AOY76467.1"/>
    </source>
</evidence>
<dbReference type="RefSeq" id="WP_070968068.1">
    <property type="nucleotide sequence ID" value="NZ_CP017603.1"/>
</dbReference>
<evidence type="ECO:0000313" key="2">
    <source>
        <dbReference type="Proteomes" id="UP000177894"/>
    </source>
</evidence>
<keyword evidence="2" id="KW-1185">Reference proteome</keyword>
<dbReference type="Proteomes" id="UP000177894">
    <property type="component" value="Chromosome"/>
</dbReference>
<sequence>MCNLGIPLINESFKTHIEKFSYMIFQMPQVWLDFQTYESEEGLMLTWDTVDELFPEQMIEDMFTSFEKLLARLEHEDWDQVFDLLPENQVDFLENQMNIGELENPQCLHTAFFRAS</sequence>
<name>A0ABM6ETW2_9CLOT</name>
<gene>
    <name evidence="1" type="ORF">BJL90_11540</name>
</gene>
<dbReference type="SUPFAM" id="SSF52777">
    <property type="entry name" value="CoA-dependent acyltransferases"/>
    <property type="match status" value="1"/>
</dbReference>
<accession>A0ABM6ETW2</accession>
<reference evidence="1 2" key="1">
    <citation type="submission" date="2016-10" db="EMBL/GenBank/DDBJ databases">
        <title>Complete Genome Sequence of Acetogen Clostridium formicoaceticum ATCC 27076.</title>
        <authorList>
            <person name="Bao T."/>
            <person name="Cheng C."/>
            <person name="Zhao J."/>
            <person name="Yang S.-T."/>
            <person name="Wang J."/>
            <person name="Wang M."/>
        </authorList>
    </citation>
    <scope>NUCLEOTIDE SEQUENCE [LARGE SCALE GENOMIC DNA]</scope>
    <source>
        <strain evidence="1 2">ATCC 27076</strain>
    </source>
</reference>
<dbReference type="Gene3D" id="3.30.559.30">
    <property type="entry name" value="Nonribosomal peptide synthetase, condensation domain"/>
    <property type="match status" value="1"/>
</dbReference>
<organism evidence="1 2">
    <name type="scientific">Clostridium formicaceticum</name>
    <dbReference type="NCBI Taxonomy" id="1497"/>
    <lineage>
        <taxon>Bacteria</taxon>
        <taxon>Bacillati</taxon>
        <taxon>Bacillota</taxon>
        <taxon>Clostridia</taxon>
        <taxon>Eubacteriales</taxon>
        <taxon>Clostridiaceae</taxon>
        <taxon>Clostridium</taxon>
    </lineage>
</organism>